<reference evidence="7" key="1">
    <citation type="journal article" date="2021" name="PeerJ">
        <title>Extensive microbial diversity within the chicken gut microbiome revealed by metagenomics and culture.</title>
        <authorList>
            <person name="Gilroy R."/>
            <person name="Ravi A."/>
            <person name="Getino M."/>
            <person name="Pursley I."/>
            <person name="Horton D.L."/>
            <person name="Alikhan N.F."/>
            <person name="Baker D."/>
            <person name="Gharbi K."/>
            <person name="Hall N."/>
            <person name="Watson M."/>
            <person name="Adriaenssens E.M."/>
            <person name="Foster-Nyarko E."/>
            <person name="Jarju S."/>
            <person name="Secka A."/>
            <person name="Antonio M."/>
            <person name="Oren A."/>
            <person name="Chaudhuri R.R."/>
            <person name="La Ragione R."/>
            <person name="Hildebrand F."/>
            <person name="Pallen M.J."/>
        </authorList>
    </citation>
    <scope>NUCLEOTIDE SEQUENCE</scope>
    <source>
        <strain evidence="7">G4-2901</strain>
    </source>
</reference>
<organism evidence="7 8">
    <name type="scientific">Candidatus Phocaeicola faecigallinarum</name>
    <dbReference type="NCBI Taxonomy" id="2838732"/>
    <lineage>
        <taxon>Bacteria</taxon>
        <taxon>Pseudomonadati</taxon>
        <taxon>Bacteroidota</taxon>
        <taxon>Bacteroidia</taxon>
        <taxon>Bacteroidales</taxon>
        <taxon>Bacteroidaceae</taxon>
        <taxon>Phocaeicola</taxon>
    </lineage>
</organism>
<feature type="domain" description="RecX third three-helical" evidence="6">
    <location>
        <begin position="102"/>
        <end position="149"/>
    </location>
</feature>
<gene>
    <name evidence="7" type="ORF">H9777_07445</name>
</gene>
<comment type="caution">
    <text evidence="7">The sequence shown here is derived from an EMBL/GenBank/DDBJ whole genome shotgun (WGS) entry which is preliminary data.</text>
</comment>
<sequence>MKEYTEKEILNKAEAYCSAVERCPSDVEAKLKGWGATPETVAAVMAHLFKEKYLDTIRFCSAYVRDKYRFNQWGRVKIAQALRMKGLTSEEINAGMEDIDEDEYNSILQSLLKQKLKSIKAETDYERNAKLIRFAAGRGFTMQEIMKFVKADFD</sequence>
<dbReference type="EMBL" id="JAHLFW010000064">
    <property type="protein sequence ID" value="MBU3838133.1"/>
    <property type="molecule type" value="Genomic_DNA"/>
</dbReference>
<dbReference type="InterPro" id="IPR053924">
    <property type="entry name" value="RecX_HTH_2nd"/>
</dbReference>
<evidence type="ECO:0000313" key="7">
    <source>
        <dbReference type="EMBL" id="MBU3838133.1"/>
    </source>
</evidence>
<dbReference type="PANTHER" id="PTHR33602:SF1">
    <property type="entry name" value="REGULATORY PROTEIN RECX FAMILY PROTEIN"/>
    <property type="match status" value="1"/>
</dbReference>
<comment type="subcellular location">
    <subcellularLocation>
        <location evidence="1">Cytoplasm</location>
    </subcellularLocation>
</comment>
<accession>A0A948TBM5</accession>
<comment type="similarity">
    <text evidence="2">Belongs to the RecX family.</text>
</comment>
<evidence type="ECO:0000259" key="5">
    <source>
        <dbReference type="Pfam" id="PF02631"/>
    </source>
</evidence>
<dbReference type="Pfam" id="PF21981">
    <property type="entry name" value="RecX_HTH3"/>
    <property type="match status" value="1"/>
</dbReference>
<name>A0A948TBM5_9BACT</name>
<evidence type="ECO:0000256" key="2">
    <source>
        <dbReference type="ARBA" id="ARBA00009695"/>
    </source>
</evidence>
<proteinExistence type="inferred from homology"/>
<evidence type="ECO:0000256" key="4">
    <source>
        <dbReference type="ARBA" id="ARBA00022490"/>
    </source>
</evidence>
<reference evidence="7" key="2">
    <citation type="submission" date="2021-04" db="EMBL/GenBank/DDBJ databases">
        <authorList>
            <person name="Gilroy R."/>
        </authorList>
    </citation>
    <scope>NUCLEOTIDE SEQUENCE</scope>
    <source>
        <strain evidence="7">G4-2901</strain>
    </source>
</reference>
<evidence type="ECO:0000256" key="3">
    <source>
        <dbReference type="ARBA" id="ARBA00018111"/>
    </source>
</evidence>
<dbReference type="InterPro" id="IPR053925">
    <property type="entry name" value="RecX_HTH_3rd"/>
</dbReference>
<keyword evidence="4" id="KW-0963">Cytoplasm</keyword>
<dbReference type="Proteomes" id="UP000783796">
    <property type="component" value="Unassembled WGS sequence"/>
</dbReference>
<evidence type="ECO:0000259" key="6">
    <source>
        <dbReference type="Pfam" id="PF21981"/>
    </source>
</evidence>
<dbReference type="PANTHER" id="PTHR33602">
    <property type="entry name" value="REGULATORY PROTEIN RECX FAMILY PROTEIN"/>
    <property type="match status" value="1"/>
</dbReference>
<dbReference type="GO" id="GO:0006282">
    <property type="term" value="P:regulation of DNA repair"/>
    <property type="evidence" value="ECO:0007669"/>
    <property type="project" value="InterPro"/>
</dbReference>
<dbReference type="Gene3D" id="1.10.10.10">
    <property type="entry name" value="Winged helix-like DNA-binding domain superfamily/Winged helix DNA-binding domain"/>
    <property type="match status" value="1"/>
</dbReference>
<evidence type="ECO:0000313" key="8">
    <source>
        <dbReference type="Proteomes" id="UP000783796"/>
    </source>
</evidence>
<dbReference type="Pfam" id="PF02631">
    <property type="entry name" value="RecX_HTH2"/>
    <property type="match status" value="1"/>
</dbReference>
<protein>
    <recommendedName>
        <fullName evidence="3">Regulatory protein RecX</fullName>
    </recommendedName>
</protein>
<feature type="domain" description="RecX second three-helical" evidence="5">
    <location>
        <begin position="58"/>
        <end position="94"/>
    </location>
</feature>
<evidence type="ECO:0000256" key="1">
    <source>
        <dbReference type="ARBA" id="ARBA00004496"/>
    </source>
</evidence>
<dbReference type="InterPro" id="IPR036388">
    <property type="entry name" value="WH-like_DNA-bd_sf"/>
</dbReference>
<dbReference type="GO" id="GO:0005737">
    <property type="term" value="C:cytoplasm"/>
    <property type="evidence" value="ECO:0007669"/>
    <property type="project" value="UniProtKB-SubCell"/>
</dbReference>
<dbReference type="AlphaFoldDB" id="A0A948TBM5"/>
<dbReference type="InterPro" id="IPR003783">
    <property type="entry name" value="Regulatory_RecX"/>
</dbReference>